<sequence length="76" mass="8492">MMVMGVVDGSRAVYTNMLLGPAACGRPDRYTCQSHAIILLQNRMHSKQTQRRAGYTRIRHGHVTNEGHSCLLHTSV</sequence>
<evidence type="ECO:0000313" key="2">
    <source>
        <dbReference type="WBParaSite" id="Hba_13960"/>
    </source>
</evidence>
<dbReference type="WBParaSite" id="Hba_13960">
    <property type="protein sequence ID" value="Hba_13960"/>
    <property type="gene ID" value="Hba_13960"/>
</dbReference>
<name>A0A1I7X8Q5_HETBA</name>
<accession>A0A1I7X8Q5</accession>
<keyword evidence="1" id="KW-1185">Reference proteome</keyword>
<organism evidence="1 2">
    <name type="scientific">Heterorhabditis bacteriophora</name>
    <name type="common">Entomopathogenic nematode worm</name>
    <dbReference type="NCBI Taxonomy" id="37862"/>
    <lineage>
        <taxon>Eukaryota</taxon>
        <taxon>Metazoa</taxon>
        <taxon>Ecdysozoa</taxon>
        <taxon>Nematoda</taxon>
        <taxon>Chromadorea</taxon>
        <taxon>Rhabditida</taxon>
        <taxon>Rhabditina</taxon>
        <taxon>Rhabditomorpha</taxon>
        <taxon>Strongyloidea</taxon>
        <taxon>Heterorhabditidae</taxon>
        <taxon>Heterorhabditis</taxon>
    </lineage>
</organism>
<reference evidence="2" key="1">
    <citation type="submission" date="2016-11" db="UniProtKB">
        <authorList>
            <consortium name="WormBaseParasite"/>
        </authorList>
    </citation>
    <scope>IDENTIFICATION</scope>
</reference>
<protein>
    <submittedName>
        <fullName evidence="2">Secreted protein</fullName>
    </submittedName>
</protein>
<dbReference type="AlphaFoldDB" id="A0A1I7X8Q5"/>
<proteinExistence type="predicted"/>
<evidence type="ECO:0000313" key="1">
    <source>
        <dbReference type="Proteomes" id="UP000095283"/>
    </source>
</evidence>
<dbReference type="Proteomes" id="UP000095283">
    <property type="component" value="Unplaced"/>
</dbReference>